<dbReference type="Gene3D" id="1.10.10.10">
    <property type="entry name" value="Winged helix-like DNA-binding domain superfamily/Winged helix DNA-binding domain"/>
    <property type="match status" value="1"/>
</dbReference>
<dbReference type="STRING" id="380248.SAMN05216251_11961"/>
<dbReference type="CDD" id="cd15831">
    <property type="entry name" value="BTAD"/>
    <property type="match status" value="1"/>
</dbReference>
<sequence length="942" mass="101442">MMQFPITTPGEPGKGDGVRFRVLGALEAWSGQTRISFGGPREQRVLALLLLEANRTVSLSHLIDALWDEKPPATAGKQIRNAVSRLRSALAAGPGETGHIAAVGDTGYRMTVGDGALDAVEFDRQVVSAESARVAGDLAECAELLGHALDLWRGPALAGLSGRVIEARAAAWNERRLAVQETWTDHQLALGRHTEVVAPLSAIVAEHPLREKPVSQLMLALHRGGRQSEALAVFHGLRTRLADDMGLDVPPALDQLHQRILANDPAVAAPEKQRATETGTTAAPVRVPRQLPAASRHFTGRRRQLKLLDELLDHAVQFGGTAVISAIDGTAGIGKTTLAIHWAQRNAERFPDGQLHVNLRGFAPGSRPVAPVEAIRGFLDALGVPAESVPEELDARAALYRTLLAGRRVLVVLDNARDTDQVRPLLPGSTSCAVVITSRNQLTGLIAAEGATPVTLDLLSPAESLDLLARRLGPERTAAEPGAAAELVELCARLPLALSIAAARALVSPRLSLADLVTALRDVRHRLDTLDIGDASTDLRAVFSWSYGHLAESTARMFRLLSVHPGPDITVPAAASLTGVPAAEARRALYDLTRAHLVMEHIPGRFTFHDLLRAYAGELSGTYDSEQERRTALSRVLDHYLHTAHAAARLLSPVPIPLTLGDPDPGAVPETVTDRRQAAEWMDAEEQVLMATVTQADVNGFDVHSDRLGWILMGVSDRRDPNPAAPPDPWGPRRSGVHRGLGTSYAWLVAYPAAITHLEHCAGVYRDLDDSTGVAHTYFGLSSVLEHRGRYQEALEYAEQAAELFDTVGHQHGEARARNAAGWLLGRLGDFPAALTQCRRGLDLYRELGDRLMQAVCLDNLGYAHKGLGNYAEAVDVFERSLELTRELGDTAEQVVTLGLLGDTQHAAGDKAAAARTRRTALTILDGLDPREAAVLREVTHL</sequence>
<evidence type="ECO:0000256" key="4">
    <source>
        <dbReference type="ARBA" id="ARBA00023125"/>
    </source>
</evidence>
<dbReference type="PANTHER" id="PTHR35807:SF1">
    <property type="entry name" value="TRANSCRIPTIONAL REGULATOR REDD"/>
    <property type="match status" value="1"/>
</dbReference>
<evidence type="ECO:0000313" key="9">
    <source>
        <dbReference type="EMBL" id="SFF56619.1"/>
    </source>
</evidence>
<dbReference type="Pfam" id="PF13424">
    <property type="entry name" value="TPR_12"/>
    <property type="match status" value="2"/>
</dbReference>
<dbReference type="InterPro" id="IPR036388">
    <property type="entry name" value="WH-like_DNA-bd_sf"/>
</dbReference>
<dbReference type="InterPro" id="IPR001867">
    <property type="entry name" value="OmpR/PhoB-type_DNA-bd"/>
</dbReference>
<feature type="repeat" description="TPR" evidence="6">
    <location>
        <begin position="855"/>
        <end position="888"/>
    </location>
</feature>
<dbReference type="Pfam" id="PF00486">
    <property type="entry name" value="Trans_reg_C"/>
    <property type="match status" value="1"/>
</dbReference>
<dbReference type="Gene3D" id="3.40.50.300">
    <property type="entry name" value="P-loop containing nucleotide triphosphate hydrolases"/>
    <property type="match status" value="1"/>
</dbReference>
<comment type="similarity">
    <text evidence="1">Belongs to the AfsR/DnrI/RedD regulatory family.</text>
</comment>
<dbReference type="SUPFAM" id="SSF46894">
    <property type="entry name" value="C-terminal effector domain of the bipartite response regulators"/>
    <property type="match status" value="1"/>
</dbReference>
<feature type="domain" description="OmpR/PhoB-type" evidence="8">
    <location>
        <begin position="9"/>
        <end position="112"/>
    </location>
</feature>
<accession>A0A1I2JQY6</accession>
<evidence type="ECO:0000256" key="5">
    <source>
        <dbReference type="ARBA" id="ARBA00023163"/>
    </source>
</evidence>
<evidence type="ECO:0000256" key="1">
    <source>
        <dbReference type="ARBA" id="ARBA00005820"/>
    </source>
</evidence>
<name>A0A1I2JQY6_9ACTN</name>
<dbReference type="SMART" id="SM00028">
    <property type="entry name" value="TPR"/>
    <property type="match status" value="4"/>
</dbReference>
<dbReference type="GO" id="GO:0006355">
    <property type="term" value="P:regulation of DNA-templated transcription"/>
    <property type="evidence" value="ECO:0007669"/>
    <property type="project" value="InterPro"/>
</dbReference>
<dbReference type="InterPro" id="IPR019734">
    <property type="entry name" value="TPR_rpt"/>
</dbReference>
<evidence type="ECO:0000313" key="10">
    <source>
        <dbReference type="Proteomes" id="UP000199323"/>
    </source>
</evidence>
<gene>
    <name evidence="9" type="ORF">SAMN05216251_11961</name>
</gene>
<reference evidence="10" key="1">
    <citation type="submission" date="2016-10" db="EMBL/GenBank/DDBJ databases">
        <authorList>
            <person name="Varghese N."/>
            <person name="Submissions S."/>
        </authorList>
    </citation>
    <scope>NUCLEOTIDE SEQUENCE [LARGE SCALE GENOMIC DNA]</scope>
    <source>
        <strain evidence="10">CGMCC 4.3510</strain>
    </source>
</reference>
<dbReference type="GO" id="GO:0003677">
    <property type="term" value="F:DNA binding"/>
    <property type="evidence" value="ECO:0007669"/>
    <property type="project" value="UniProtKB-UniRule"/>
</dbReference>
<keyword evidence="4 7" id="KW-0238">DNA-binding</keyword>
<dbReference type="InterPro" id="IPR051677">
    <property type="entry name" value="AfsR-DnrI-RedD_regulator"/>
</dbReference>
<proteinExistence type="inferred from homology"/>
<dbReference type="PANTHER" id="PTHR35807">
    <property type="entry name" value="TRANSCRIPTIONAL REGULATOR REDD-RELATED"/>
    <property type="match status" value="1"/>
</dbReference>
<evidence type="ECO:0000256" key="2">
    <source>
        <dbReference type="ARBA" id="ARBA00023012"/>
    </source>
</evidence>
<keyword evidence="3" id="KW-0805">Transcription regulation</keyword>
<dbReference type="AlphaFoldDB" id="A0A1I2JQY6"/>
<feature type="DNA-binding region" description="OmpR/PhoB-type" evidence="7">
    <location>
        <begin position="9"/>
        <end position="112"/>
    </location>
</feature>
<dbReference type="PROSITE" id="PS50005">
    <property type="entry name" value="TPR"/>
    <property type="match status" value="1"/>
</dbReference>
<dbReference type="InterPro" id="IPR005158">
    <property type="entry name" value="BTAD"/>
</dbReference>
<dbReference type="SMART" id="SM00862">
    <property type="entry name" value="Trans_reg_C"/>
    <property type="match status" value="1"/>
</dbReference>
<dbReference type="InterPro" id="IPR016032">
    <property type="entry name" value="Sig_transdc_resp-reg_C-effctor"/>
</dbReference>
<evidence type="ECO:0000256" key="3">
    <source>
        <dbReference type="ARBA" id="ARBA00023015"/>
    </source>
</evidence>
<dbReference type="GO" id="GO:0000160">
    <property type="term" value="P:phosphorelay signal transduction system"/>
    <property type="evidence" value="ECO:0007669"/>
    <property type="project" value="UniProtKB-KW"/>
</dbReference>
<dbReference type="EMBL" id="FONG01000019">
    <property type="protein sequence ID" value="SFF56619.1"/>
    <property type="molecule type" value="Genomic_DNA"/>
</dbReference>
<dbReference type="Pfam" id="PF03704">
    <property type="entry name" value="BTAD"/>
    <property type="match status" value="1"/>
</dbReference>
<dbReference type="PRINTS" id="PR00364">
    <property type="entry name" value="DISEASERSIST"/>
</dbReference>
<keyword evidence="2" id="KW-0902">Two-component regulatory system</keyword>
<dbReference type="Proteomes" id="UP000199323">
    <property type="component" value="Unassembled WGS sequence"/>
</dbReference>
<evidence type="ECO:0000256" key="7">
    <source>
        <dbReference type="PROSITE-ProRule" id="PRU01091"/>
    </source>
</evidence>
<dbReference type="PROSITE" id="PS51755">
    <property type="entry name" value="OMPR_PHOB"/>
    <property type="match status" value="1"/>
</dbReference>
<dbReference type="InterPro" id="IPR002182">
    <property type="entry name" value="NB-ARC"/>
</dbReference>
<dbReference type="SMART" id="SM01043">
    <property type="entry name" value="BTAD"/>
    <property type="match status" value="1"/>
</dbReference>
<dbReference type="Pfam" id="PF00931">
    <property type="entry name" value="NB-ARC"/>
    <property type="match status" value="1"/>
</dbReference>
<evidence type="ECO:0000256" key="6">
    <source>
        <dbReference type="PROSITE-ProRule" id="PRU00339"/>
    </source>
</evidence>
<dbReference type="InterPro" id="IPR011990">
    <property type="entry name" value="TPR-like_helical_dom_sf"/>
</dbReference>
<keyword evidence="6" id="KW-0802">TPR repeat</keyword>
<dbReference type="Gene3D" id="1.25.40.10">
    <property type="entry name" value="Tetratricopeptide repeat domain"/>
    <property type="match status" value="2"/>
</dbReference>
<keyword evidence="5" id="KW-0804">Transcription</keyword>
<dbReference type="SUPFAM" id="SSF48452">
    <property type="entry name" value="TPR-like"/>
    <property type="match status" value="2"/>
</dbReference>
<dbReference type="SUPFAM" id="SSF52540">
    <property type="entry name" value="P-loop containing nucleoside triphosphate hydrolases"/>
    <property type="match status" value="1"/>
</dbReference>
<evidence type="ECO:0000259" key="8">
    <source>
        <dbReference type="PROSITE" id="PS51755"/>
    </source>
</evidence>
<keyword evidence="10" id="KW-1185">Reference proteome</keyword>
<dbReference type="InterPro" id="IPR027417">
    <property type="entry name" value="P-loop_NTPase"/>
</dbReference>
<dbReference type="GO" id="GO:0043531">
    <property type="term" value="F:ADP binding"/>
    <property type="evidence" value="ECO:0007669"/>
    <property type="project" value="InterPro"/>
</dbReference>
<organism evidence="9 10">
    <name type="scientific">Actinacidiphila alni</name>
    <dbReference type="NCBI Taxonomy" id="380248"/>
    <lineage>
        <taxon>Bacteria</taxon>
        <taxon>Bacillati</taxon>
        <taxon>Actinomycetota</taxon>
        <taxon>Actinomycetes</taxon>
        <taxon>Kitasatosporales</taxon>
        <taxon>Streptomycetaceae</taxon>
        <taxon>Actinacidiphila</taxon>
    </lineage>
</organism>
<protein>
    <submittedName>
        <fullName evidence="9">DNA-binding transcriptional activator of the SARP family</fullName>
    </submittedName>
</protein>